<feature type="region of interest" description="Disordered" evidence="1">
    <location>
        <begin position="421"/>
        <end position="532"/>
    </location>
</feature>
<dbReference type="SUPFAM" id="SSF56281">
    <property type="entry name" value="Metallo-hydrolase/oxidoreductase"/>
    <property type="match status" value="1"/>
</dbReference>
<dbReference type="eggNOG" id="KOG2121">
    <property type="taxonomic scope" value="Eukaryota"/>
</dbReference>
<evidence type="ECO:0000313" key="3">
    <source>
        <dbReference type="EMBL" id="EPQ60770.1"/>
    </source>
</evidence>
<feature type="domain" description="Metallo-beta-lactamase" evidence="2">
    <location>
        <begin position="23"/>
        <end position="89"/>
    </location>
</feature>
<feature type="region of interest" description="Disordered" evidence="1">
    <location>
        <begin position="159"/>
        <end position="225"/>
    </location>
</feature>
<dbReference type="Pfam" id="PF00753">
    <property type="entry name" value="Lactamase_B"/>
    <property type="match status" value="1"/>
</dbReference>
<dbReference type="OrthoDB" id="527344at2759"/>
<gene>
    <name evidence="3" type="ORF">GLOTRDRAFT_68700</name>
</gene>
<dbReference type="KEGG" id="gtr:GLOTRDRAFT_68700"/>
<dbReference type="GO" id="GO:0005634">
    <property type="term" value="C:nucleus"/>
    <property type="evidence" value="ECO:0007669"/>
    <property type="project" value="TreeGrafter"/>
</dbReference>
<keyword evidence="4" id="KW-1185">Reference proteome</keyword>
<dbReference type="AlphaFoldDB" id="S7S097"/>
<feature type="compositionally biased region" description="Low complexity" evidence="1">
    <location>
        <begin position="501"/>
        <end position="517"/>
    </location>
</feature>
<feature type="compositionally biased region" description="Basic and acidic residues" evidence="1">
    <location>
        <begin position="522"/>
        <end position="532"/>
    </location>
</feature>
<dbReference type="InterPro" id="IPR036866">
    <property type="entry name" value="RibonucZ/Hydroxyglut_hydro"/>
</dbReference>
<dbReference type="EMBL" id="KB469296">
    <property type="protein sequence ID" value="EPQ60770.1"/>
    <property type="molecule type" value="Genomic_DNA"/>
</dbReference>
<feature type="compositionally biased region" description="Basic and acidic residues" evidence="1">
    <location>
        <begin position="471"/>
        <end position="489"/>
    </location>
</feature>
<dbReference type="STRING" id="670483.S7S097"/>
<dbReference type="Gene3D" id="3.60.15.10">
    <property type="entry name" value="Ribonuclease Z/Hydroxyacylglutathione hydrolase-like"/>
    <property type="match status" value="1"/>
</dbReference>
<dbReference type="PANTHER" id="PTHR46018:SF2">
    <property type="entry name" value="ZINC PHOSPHODIESTERASE ELAC PROTEIN 1"/>
    <property type="match status" value="1"/>
</dbReference>
<dbReference type="PANTHER" id="PTHR46018">
    <property type="entry name" value="ZINC PHOSPHODIESTERASE ELAC PROTEIN 1"/>
    <property type="match status" value="1"/>
</dbReference>
<dbReference type="OMA" id="CREDEIH"/>
<reference evidence="3 4" key="1">
    <citation type="journal article" date="2012" name="Science">
        <title>The Paleozoic origin of enzymatic lignin decomposition reconstructed from 31 fungal genomes.</title>
        <authorList>
            <person name="Floudas D."/>
            <person name="Binder M."/>
            <person name="Riley R."/>
            <person name="Barry K."/>
            <person name="Blanchette R.A."/>
            <person name="Henrissat B."/>
            <person name="Martinez A.T."/>
            <person name="Otillar R."/>
            <person name="Spatafora J.W."/>
            <person name="Yadav J.S."/>
            <person name="Aerts A."/>
            <person name="Benoit I."/>
            <person name="Boyd A."/>
            <person name="Carlson A."/>
            <person name="Copeland A."/>
            <person name="Coutinho P.M."/>
            <person name="de Vries R.P."/>
            <person name="Ferreira P."/>
            <person name="Findley K."/>
            <person name="Foster B."/>
            <person name="Gaskell J."/>
            <person name="Glotzer D."/>
            <person name="Gorecki P."/>
            <person name="Heitman J."/>
            <person name="Hesse C."/>
            <person name="Hori C."/>
            <person name="Igarashi K."/>
            <person name="Jurgens J.A."/>
            <person name="Kallen N."/>
            <person name="Kersten P."/>
            <person name="Kohler A."/>
            <person name="Kuees U."/>
            <person name="Kumar T.K.A."/>
            <person name="Kuo A."/>
            <person name="LaButti K."/>
            <person name="Larrondo L.F."/>
            <person name="Lindquist E."/>
            <person name="Ling A."/>
            <person name="Lombard V."/>
            <person name="Lucas S."/>
            <person name="Lundell T."/>
            <person name="Martin R."/>
            <person name="McLaughlin D.J."/>
            <person name="Morgenstern I."/>
            <person name="Morin E."/>
            <person name="Murat C."/>
            <person name="Nagy L.G."/>
            <person name="Nolan M."/>
            <person name="Ohm R.A."/>
            <person name="Patyshakuliyeva A."/>
            <person name="Rokas A."/>
            <person name="Ruiz-Duenas F.J."/>
            <person name="Sabat G."/>
            <person name="Salamov A."/>
            <person name="Samejima M."/>
            <person name="Schmutz J."/>
            <person name="Slot J.C."/>
            <person name="St John F."/>
            <person name="Stenlid J."/>
            <person name="Sun H."/>
            <person name="Sun S."/>
            <person name="Syed K."/>
            <person name="Tsang A."/>
            <person name="Wiebenga A."/>
            <person name="Young D."/>
            <person name="Pisabarro A."/>
            <person name="Eastwood D.C."/>
            <person name="Martin F."/>
            <person name="Cullen D."/>
            <person name="Grigoriev I.V."/>
            <person name="Hibbett D.S."/>
        </authorList>
    </citation>
    <scope>NUCLEOTIDE SEQUENCE [LARGE SCALE GENOMIC DNA]</scope>
    <source>
        <strain evidence="3 4">ATCC 11539</strain>
    </source>
</reference>
<evidence type="ECO:0000259" key="2">
    <source>
        <dbReference type="Pfam" id="PF00753"/>
    </source>
</evidence>
<dbReference type="HOGENOM" id="CLU_031317_4_2_1"/>
<name>S7S097_GLOTA</name>
<organism evidence="3 4">
    <name type="scientific">Gloeophyllum trabeum (strain ATCC 11539 / FP-39264 / Madison 617)</name>
    <name type="common">Brown rot fungus</name>
    <dbReference type="NCBI Taxonomy" id="670483"/>
    <lineage>
        <taxon>Eukaryota</taxon>
        <taxon>Fungi</taxon>
        <taxon>Dikarya</taxon>
        <taxon>Basidiomycota</taxon>
        <taxon>Agaricomycotina</taxon>
        <taxon>Agaricomycetes</taxon>
        <taxon>Gloeophyllales</taxon>
        <taxon>Gloeophyllaceae</taxon>
        <taxon>Gloeophyllum</taxon>
    </lineage>
</organism>
<dbReference type="InterPro" id="IPR001279">
    <property type="entry name" value="Metallo-B-lactamas"/>
</dbReference>
<evidence type="ECO:0000256" key="1">
    <source>
        <dbReference type="SAM" id="MobiDB-lite"/>
    </source>
</evidence>
<dbReference type="Proteomes" id="UP000030669">
    <property type="component" value="Unassembled WGS sequence"/>
</dbReference>
<protein>
    <recommendedName>
        <fullName evidence="2">Metallo-beta-lactamase domain-containing protein</fullName>
    </recommendedName>
</protein>
<dbReference type="GeneID" id="19307914"/>
<sequence length="532" mass="57626">MSQYINVTFLGTSSGGGPSESRNCSSLVVDMMGDGTLWMVDCAEGTVRQFTFQPRGAHGQMYLRSSRVTRVFITHMHADHTMGLITLIRNVLRAPPTTSDATYSTFRDPKRIDIYGPRGIRQFVRTIISVTHTRSHPEDFFVVHELLMRKDWAAGRAYSGDAPMPDASESEMDDEGEGEGVPETRDASEEPGESEEETEEEDDEEGEDLWEEPSAPAEDGLHPNELAGRDIRADKRHFWRKVVSVEAGGGEVSVDAGPIIHRDPCIGYVFTALPSENPHPSAPPYAPRKLVILGDTSDPAPVLPLCRAPPPSLLVHEATDAYIPTSVDPQSKRSRELVAEKCVERGHSTPEMAGAFARRIGAKRLVLNHLGARFPAPLMNNGPRIRGAVLREMERQASEAWGGGTARAALDFTKITIPPERLPTPVHALGPEMMVLDGGDSNDDAPANGDGEAGGSNSQSARGGWGRGRGRGGERDVFRGRGGRKRELDAVSPGGSRGGRSRSQGGRSQSGHSASRSRSFKKAKELEDTAVV</sequence>
<proteinExistence type="predicted"/>
<dbReference type="RefSeq" id="XP_007861099.1">
    <property type="nucleotide sequence ID" value="XM_007862908.1"/>
</dbReference>
<evidence type="ECO:0000313" key="4">
    <source>
        <dbReference type="Proteomes" id="UP000030669"/>
    </source>
</evidence>
<feature type="compositionally biased region" description="Acidic residues" evidence="1">
    <location>
        <begin position="168"/>
        <end position="180"/>
    </location>
</feature>
<dbReference type="GO" id="GO:0042781">
    <property type="term" value="F:3'-tRNA processing endoribonuclease activity"/>
    <property type="evidence" value="ECO:0007669"/>
    <property type="project" value="TreeGrafter"/>
</dbReference>
<accession>S7S097</accession>
<feature type="compositionally biased region" description="Acidic residues" evidence="1">
    <location>
        <begin position="189"/>
        <end position="211"/>
    </location>
</feature>